<evidence type="ECO:0000256" key="1">
    <source>
        <dbReference type="SAM" id="Phobius"/>
    </source>
</evidence>
<reference evidence="2" key="1">
    <citation type="journal article" date="2015" name="Nature">
        <title>Complex archaea that bridge the gap between prokaryotes and eukaryotes.</title>
        <authorList>
            <person name="Spang A."/>
            <person name="Saw J.H."/>
            <person name="Jorgensen S.L."/>
            <person name="Zaremba-Niedzwiedzka K."/>
            <person name="Martijn J."/>
            <person name="Lind A.E."/>
            <person name="van Eijk R."/>
            <person name="Schleper C."/>
            <person name="Guy L."/>
            <person name="Ettema T.J."/>
        </authorList>
    </citation>
    <scope>NUCLEOTIDE SEQUENCE</scope>
</reference>
<dbReference type="AlphaFoldDB" id="A0A0F9K865"/>
<feature type="transmembrane region" description="Helical" evidence="1">
    <location>
        <begin position="43"/>
        <end position="66"/>
    </location>
</feature>
<keyword evidence="1" id="KW-0812">Transmembrane</keyword>
<feature type="non-terminal residue" evidence="2">
    <location>
        <position position="1"/>
    </location>
</feature>
<sequence>LWTALTINAFLGFIAHHIAMKRTDEYITKNSCRPVVVGKIFSLFWHFTLHLPSRIVANILWFIIVLPSGAKIKRPRFIATGQGFYRFLEDIGGG</sequence>
<accession>A0A0F9K865</accession>
<dbReference type="EMBL" id="LAZR01015783">
    <property type="protein sequence ID" value="KKM07388.1"/>
    <property type="molecule type" value="Genomic_DNA"/>
</dbReference>
<comment type="caution">
    <text evidence="2">The sequence shown here is derived from an EMBL/GenBank/DDBJ whole genome shotgun (WGS) entry which is preliminary data.</text>
</comment>
<evidence type="ECO:0000313" key="2">
    <source>
        <dbReference type="EMBL" id="KKM07388.1"/>
    </source>
</evidence>
<keyword evidence="1" id="KW-0472">Membrane</keyword>
<gene>
    <name evidence="2" type="ORF">LCGC14_1734510</name>
</gene>
<name>A0A0F9K865_9ZZZZ</name>
<protein>
    <submittedName>
        <fullName evidence="2">Uncharacterized protein</fullName>
    </submittedName>
</protein>
<keyword evidence="1" id="KW-1133">Transmembrane helix</keyword>
<organism evidence="2">
    <name type="scientific">marine sediment metagenome</name>
    <dbReference type="NCBI Taxonomy" id="412755"/>
    <lineage>
        <taxon>unclassified sequences</taxon>
        <taxon>metagenomes</taxon>
        <taxon>ecological metagenomes</taxon>
    </lineage>
</organism>
<proteinExistence type="predicted"/>